<dbReference type="PROSITE" id="PS50240">
    <property type="entry name" value="TRYPSIN_DOM"/>
    <property type="match status" value="1"/>
</dbReference>
<dbReference type="InterPro" id="IPR009003">
    <property type="entry name" value="Peptidase_S1_PA"/>
</dbReference>
<dbReference type="InterPro" id="IPR050127">
    <property type="entry name" value="Serine_Proteases_S1"/>
</dbReference>
<dbReference type="InterPro" id="IPR043504">
    <property type="entry name" value="Peptidase_S1_PA_chymotrypsin"/>
</dbReference>
<feature type="region of interest" description="Disordered" evidence="8">
    <location>
        <begin position="1"/>
        <end position="34"/>
    </location>
</feature>
<keyword evidence="6" id="KW-1015">Disulfide bond</keyword>
<evidence type="ECO:0000256" key="1">
    <source>
        <dbReference type="ARBA" id="ARBA00004613"/>
    </source>
</evidence>
<dbReference type="GO" id="GO:0006508">
    <property type="term" value="P:proteolysis"/>
    <property type="evidence" value="ECO:0007669"/>
    <property type="project" value="UniProtKB-KW"/>
</dbReference>
<evidence type="ECO:0000256" key="8">
    <source>
        <dbReference type="SAM" id="MobiDB-lite"/>
    </source>
</evidence>
<dbReference type="InterPro" id="IPR033116">
    <property type="entry name" value="TRYPSIN_SER"/>
</dbReference>
<accession>A0ABD0LNT3</accession>
<dbReference type="InterPro" id="IPR001254">
    <property type="entry name" value="Trypsin_dom"/>
</dbReference>
<dbReference type="GO" id="GO:0005576">
    <property type="term" value="C:extracellular region"/>
    <property type="evidence" value="ECO:0007669"/>
    <property type="project" value="UniProtKB-SubCell"/>
</dbReference>
<evidence type="ECO:0000256" key="6">
    <source>
        <dbReference type="ARBA" id="ARBA00023157"/>
    </source>
</evidence>
<evidence type="ECO:0000256" key="3">
    <source>
        <dbReference type="ARBA" id="ARBA00022670"/>
    </source>
</evidence>
<dbReference type="PROSITE" id="PS00135">
    <property type="entry name" value="TRYPSIN_SER"/>
    <property type="match status" value="1"/>
</dbReference>
<dbReference type="SMART" id="SM00020">
    <property type="entry name" value="Tryp_SPc"/>
    <property type="match status" value="1"/>
</dbReference>
<dbReference type="InterPro" id="IPR001314">
    <property type="entry name" value="Peptidase_S1A"/>
</dbReference>
<dbReference type="EMBL" id="JACVVK020000036">
    <property type="protein sequence ID" value="KAK7500658.1"/>
    <property type="molecule type" value="Genomic_DNA"/>
</dbReference>
<reference evidence="10 11" key="1">
    <citation type="journal article" date="2023" name="Sci. Data">
        <title>Genome assembly of the Korean intertidal mud-creeper Batillaria attramentaria.</title>
        <authorList>
            <person name="Patra A.K."/>
            <person name="Ho P.T."/>
            <person name="Jun S."/>
            <person name="Lee S.J."/>
            <person name="Kim Y."/>
            <person name="Won Y.J."/>
        </authorList>
    </citation>
    <scope>NUCLEOTIDE SEQUENCE [LARGE SCALE GENOMIC DNA]</scope>
    <source>
        <strain evidence="10">Wonlab-2016</strain>
    </source>
</reference>
<name>A0ABD0LNT3_9CAEN</name>
<proteinExistence type="inferred from homology"/>
<evidence type="ECO:0000313" key="10">
    <source>
        <dbReference type="EMBL" id="KAK7500658.1"/>
    </source>
</evidence>
<dbReference type="GO" id="GO:0008236">
    <property type="term" value="F:serine-type peptidase activity"/>
    <property type="evidence" value="ECO:0007669"/>
    <property type="project" value="UniProtKB-KW"/>
</dbReference>
<comment type="subcellular location">
    <subcellularLocation>
        <location evidence="1">Secreted</location>
    </subcellularLocation>
</comment>
<evidence type="ECO:0000256" key="2">
    <source>
        <dbReference type="ARBA" id="ARBA00022525"/>
    </source>
</evidence>
<protein>
    <recommendedName>
        <fullName evidence="9">Peptidase S1 domain-containing protein</fullName>
    </recommendedName>
</protein>
<evidence type="ECO:0000256" key="5">
    <source>
        <dbReference type="ARBA" id="ARBA00022825"/>
    </source>
</evidence>
<dbReference type="SUPFAM" id="SSF50494">
    <property type="entry name" value="Trypsin-like serine proteases"/>
    <property type="match status" value="1"/>
</dbReference>
<dbReference type="PRINTS" id="PR00722">
    <property type="entry name" value="CHYMOTRYPSIN"/>
</dbReference>
<dbReference type="AlphaFoldDB" id="A0ABD0LNT3"/>
<evidence type="ECO:0000313" key="11">
    <source>
        <dbReference type="Proteomes" id="UP001519460"/>
    </source>
</evidence>
<dbReference type="PANTHER" id="PTHR24264:SF65">
    <property type="entry name" value="SRCR DOMAIN-CONTAINING PROTEIN"/>
    <property type="match status" value="1"/>
</dbReference>
<keyword evidence="4" id="KW-0378">Hydrolase</keyword>
<dbReference type="Proteomes" id="UP001519460">
    <property type="component" value="Unassembled WGS sequence"/>
</dbReference>
<dbReference type="FunFam" id="2.40.10.10:FF:000002">
    <property type="entry name" value="Transmembrane protease serine"/>
    <property type="match status" value="1"/>
</dbReference>
<dbReference type="CDD" id="cd00190">
    <property type="entry name" value="Tryp_SPc"/>
    <property type="match status" value="1"/>
</dbReference>
<evidence type="ECO:0000256" key="4">
    <source>
        <dbReference type="ARBA" id="ARBA00022801"/>
    </source>
</evidence>
<gene>
    <name evidence="10" type="ORF">BaRGS_00008233</name>
</gene>
<evidence type="ECO:0000256" key="7">
    <source>
        <dbReference type="ARBA" id="ARBA00024195"/>
    </source>
</evidence>
<sequence>MVRRNYFGQADRADGCSLPAGTRRTPLTHRPDRTHHRASWTHRQLHTVPVGRITSYISSRLDASPVTYRPVWTHHQLHTVPAGRITSYTQSQLDASPVTHTPSRTRYQLHTVPASHITSYTPSRLDESPVTHRPSRTHHQLHTVPARRINSYTQSQLDASPVTRRPATESINLSIESPTLTSYTPSVLDASPVVHYPSLTHHQLHTVPAGRITSYTQSRLDALPVVHYPSMTHHQLHTVPAGRITSYTQSRLDASPVVHYPSMTHHQLHTVPTRRITSNTPFDEFTFRVTAGVYNKSEDGRFEQSREIAERRIHPDYNGTTVNNDIAILKLASRLKLKRGVVEKVRWNHKNKCPQDGDIWGITPELPMKVDVPIVNSDECSLAYEEEFGPDSIGPEKLCAGAAEGGKDSCQGDSGGPFMCTCNGVLKQVGIVSYGIGCARTNYPGVYARVSYFTRWIKNNRR</sequence>
<keyword evidence="2" id="KW-0964">Secreted</keyword>
<evidence type="ECO:0000259" key="9">
    <source>
        <dbReference type="PROSITE" id="PS50240"/>
    </source>
</evidence>
<organism evidence="10 11">
    <name type="scientific">Batillaria attramentaria</name>
    <dbReference type="NCBI Taxonomy" id="370345"/>
    <lineage>
        <taxon>Eukaryota</taxon>
        <taxon>Metazoa</taxon>
        <taxon>Spiralia</taxon>
        <taxon>Lophotrochozoa</taxon>
        <taxon>Mollusca</taxon>
        <taxon>Gastropoda</taxon>
        <taxon>Caenogastropoda</taxon>
        <taxon>Sorbeoconcha</taxon>
        <taxon>Cerithioidea</taxon>
        <taxon>Batillariidae</taxon>
        <taxon>Batillaria</taxon>
    </lineage>
</organism>
<dbReference type="Gene3D" id="2.40.10.10">
    <property type="entry name" value="Trypsin-like serine proteases"/>
    <property type="match status" value="2"/>
</dbReference>
<keyword evidence="5" id="KW-0720">Serine protease</keyword>
<comment type="similarity">
    <text evidence="7">Belongs to the peptidase S1 family. CLIP subfamily.</text>
</comment>
<feature type="region of interest" description="Disordered" evidence="8">
    <location>
        <begin position="119"/>
        <end position="141"/>
    </location>
</feature>
<keyword evidence="3" id="KW-0645">Protease</keyword>
<dbReference type="Pfam" id="PF00089">
    <property type="entry name" value="Trypsin"/>
    <property type="match status" value="1"/>
</dbReference>
<comment type="caution">
    <text evidence="10">The sequence shown here is derived from an EMBL/GenBank/DDBJ whole genome shotgun (WGS) entry which is preliminary data.</text>
</comment>
<dbReference type="PANTHER" id="PTHR24264">
    <property type="entry name" value="TRYPSIN-RELATED"/>
    <property type="match status" value="1"/>
</dbReference>
<keyword evidence="11" id="KW-1185">Reference proteome</keyword>
<feature type="domain" description="Peptidase S1" evidence="9">
    <location>
        <begin position="269"/>
        <end position="462"/>
    </location>
</feature>